<dbReference type="PANTHER" id="PTHR47094:SF4">
    <property type="entry name" value="RING-TYPE DOMAIN-CONTAINING PROTEIN"/>
    <property type="match status" value="1"/>
</dbReference>
<evidence type="ECO:0000256" key="5">
    <source>
        <dbReference type="SAM" id="MobiDB-lite"/>
    </source>
</evidence>
<dbReference type="GO" id="GO:0006511">
    <property type="term" value="P:ubiquitin-dependent protein catabolic process"/>
    <property type="evidence" value="ECO:0007669"/>
    <property type="project" value="TreeGrafter"/>
</dbReference>
<reference evidence="8" key="2">
    <citation type="journal article" date="2017" name="Nat. Plants">
        <title>The Aegilops tauschii genome reveals multiple impacts of transposons.</title>
        <authorList>
            <person name="Zhao G."/>
            <person name="Zou C."/>
            <person name="Li K."/>
            <person name="Wang K."/>
            <person name="Li T."/>
            <person name="Gao L."/>
            <person name="Zhang X."/>
            <person name="Wang H."/>
            <person name="Yang Z."/>
            <person name="Liu X."/>
            <person name="Jiang W."/>
            <person name="Mao L."/>
            <person name="Kong X."/>
            <person name="Jiao Y."/>
            <person name="Jia J."/>
        </authorList>
    </citation>
    <scope>NUCLEOTIDE SEQUENCE [LARGE SCALE GENOMIC DNA]</scope>
    <source>
        <strain evidence="8">cv. AL8/78</strain>
    </source>
</reference>
<evidence type="ECO:0000256" key="1">
    <source>
        <dbReference type="ARBA" id="ARBA00022723"/>
    </source>
</evidence>
<dbReference type="SMART" id="SM00184">
    <property type="entry name" value="RING"/>
    <property type="match status" value="1"/>
</dbReference>
<evidence type="ECO:0000313" key="8">
    <source>
        <dbReference type="Proteomes" id="UP000015105"/>
    </source>
</evidence>
<evidence type="ECO:0000256" key="3">
    <source>
        <dbReference type="ARBA" id="ARBA00022833"/>
    </source>
</evidence>
<dbReference type="PROSITE" id="PS50089">
    <property type="entry name" value="ZF_RING_2"/>
    <property type="match status" value="1"/>
</dbReference>
<dbReference type="GO" id="GO:0032183">
    <property type="term" value="F:SUMO binding"/>
    <property type="evidence" value="ECO:0007669"/>
    <property type="project" value="TreeGrafter"/>
</dbReference>
<protein>
    <recommendedName>
        <fullName evidence="6">RING-type domain-containing protein</fullName>
    </recommendedName>
</protein>
<evidence type="ECO:0000256" key="2">
    <source>
        <dbReference type="ARBA" id="ARBA00022771"/>
    </source>
</evidence>
<dbReference type="GO" id="GO:0140082">
    <property type="term" value="F:SUMO-ubiquitin ligase activity"/>
    <property type="evidence" value="ECO:0007669"/>
    <property type="project" value="TreeGrafter"/>
</dbReference>
<keyword evidence="2 4" id="KW-0863">Zinc-finger</keyword>
<evidence type="ECO:0000259" key="6">
    <source>
        <dbReference type="PROSITE" id="PS50089"/>
    </source>
</evidence>
<dbReference type="GO" id="GO:0008270">
    <property type="term" value="F:zinc ion binding"/>
    <property type="evidence" value="ECO:0007669"/>
    <property type="project" value="UniProtKB-KW"/>
</dbReference>
<dbReference type="AlphaFoldDB" id="A0A453GBI7"/>
<keyword evidence="1" id="KW-0479">Metal-binding</keyword>
<organism evidence="7 8">
    <name type="scientific">Aegilops tauschii subsp. strangulata</name>
    <name type="common">Goatgrass</name>
    <dbReference type="NCBI Taxonomy" id="200361"/>
    <lineage>
        <taxon>Eukaryota</taxon>
        <taxon>Viridiplantae</taxon>
        <taxon>Streptophyta</taxon>
        <taxon>Embryophyta</taxon>
        <taxon>Tracheophyta</taxon>
        <taxon>Spermatophyta</taxon>
        <taxon>Magnoliopsida</taxon>
        <taxon>Liliopsida</taxon>
        <taxon>Poales</taxon>
        <taxon>Poaceae</taxon>
        <taxon>BOP clade</taxon>
        <taxon>Pooideae</taxon>
        <taxon>Triticodae</taxon>
        <taxon>Triticeae</taxon>
        <taxon>Triticinae</taxon>
        <taxon>Aegilops</taxon>
    </lineage>
</organism>
<reference evidence="7" key="3">
    <citation type="journal article" date="2017" name="Nature">
        <title>Genome sequence of the progenitor of the wheat D genome Aegilops tauschii.</title>
        <authorList>
            <person name="Luo M.C."/>
            <person name="Gu Y.Q."/>
            <person name="Puiu D."/>
            <person name="Wang H."/>
            <person name="Twardziok S.O."/>
            <person name="Deal K.R."/>
            <person name="Huo N."/>
            <person name="Zhu T."/>
            <person name="Wang L."/>
            <person name="Wang Y."/>
            <person name="McGuire P.E."/>
            <person name="Liu S."/>
            <person name="Long H."/>
            <person name="Ramasamy R.K."/>
            <person name="Rodriguez J.C."/>
            <person name="Van S.L."/>
            <person name="Yuan L."/>
            <person name="Wang Z."/>
            <person name="Xia Z."/>
            <person name="Xiao L."/>
            <person name="Anderson O.D."/>
            <person name="Ouyang S."/>
            <person name="Liang Y."/>
            <person name="Zimin A.V."/>
            <person name="Pertea G."/>
            <person name="Qi P."/>
            <person name="Bennetzen J.L."/>
            <person name="Dai X."/>
            <person name="Dawson M.W."/>
            <person name="Muller H.G."/>
            <person name="Kugler K."/>
            <person name="Rivarola-Duarte L."/>
            <person name="Spannagl M."/>
            <person name="Mayer K.F.X."/>
            <person name="Lu F.H."/>
            <person name="Bevan M.W."/>
            <person name="Leroy P."/>
            <person name="Li P."/>
            <person name="You F.M."/>
            <person name="Sun Q."/>
            <person name="Liu Z."/>
            <person name="Lyons E."/>
            <person name="Wicker T."/>
            <person name="Salzberg S.L."/>
            <person name="Devos K.M."/>
            <person name="Dvorak J."/>
        </authorList>
    </citation>
    <scope>NUCLEOTIDE SEQUENCE [LARGE SCALE GENOMIC DNA]</scope>
    <source>
        <strain evidence="7">cv. AL8/78</strain>
    </source>
</reference>
<sequence length="335" mass="36906">PASASPSRLRPPLLLGGPSYHPSATPSAPGLTGAACVRLAQTAPVNQVGRAGVDGAVRMPQRQSQMQDATGLHAGVDNQFVMLRNSTREKIFEYIERKQPSAIWRGWLPELARRLEEVLFREYPNKSEYYNMMRGPILTHLRFAMNLLSVQNQQQQQNLQLSRQITCPPRNGTMIVTPGVTHGTSENSGMSHVTGNIGPLSFGADMVPLNANMGTLLPGEAPDEHVNTLMSMEMSPTHHDRPRACNNNLVIDTVDTPATNGLLKPRVPVKEARKEPKFSCPVCMNELVDASSTICGHIFCQNCIEASIQAQSKCPTCRRTLTRNSFHRVYLPTMD</sequence>
<dbReference type="InterPro" id="IPR001841">
    <property type="entry name" value="Znf_RING"/>
</dbReference>
<dbReference type="InterPro" id="IPR049627">
    <property type="entry name" value="SLX8"/>
</dbReference>
<dbReference type="GO" id="GO:0033768">
    <property type="term" value="C:SUMO-targeted ubiquitin ligase complex"/>
    <property type="evidence" value="ECO:0007669"/>
    <property type="project" value="TreeGrafter"/>
</dbReference>
<dbReference type="Gramene" id="AET3Gv20948500.20">
    <property type="protein sequence ID" value="AET3Gv20948500.20"/>
    <property type="gene ID" value="AET3Gv20948500"/>
</dbReference>
<dbReference type="Proteomes" id="UP000015105">
    <property type="component" value="Chromosome 3D"/>
</dbReference>
<keyword evidence="3" id="KW-0862">Zinc</keyword>
<feature type="region of interest" description="Disordered" evidence="5">
    <location>
        <begin position="1"/>
        <end position="28"/>
    </location>
</feature>
<evidence type="ECO:0000256" key="4">
    <source>
        <dbReference type="PROSITE-ProRule" id="PRU00175"/>
    </source>
</evidence>
<reference evidence="7" key="4">
    <citation type="submission" date="2019-03" db="UniProtKB">
        <authorList>
            <consortium name="EnsemblPlants"/>
        </authorList>
    </citation>
    <scope>IDENTIFICATION</scope>
</reference>
<dbReference type="STRING" id="200361.A0A453GBI7"/>
<dbReference type="SUPFAM" id="SSF57850">
    <property type="entry name" value="RING/U-box"/>
    <property type="match status" value="1"/>
</dbReference>
<proteinExistence type="predicted"/>
<evidence type="ECO:0000313" key="7">
    <source>
        <dbReference type="EnsemblPlants" id="AET3Gv20948500.20"/>
    </source>
</evidence>
<dbReference type="PANTHER" id="PTHR47094">
    <property type="entry name" value="ELFLESS, ISOFORM B"/>
    <property type="match status" value="1"/>
</dbReference>
<dbReference type="InterPro" id="IPR017907">
    <property type="entry name" value="Znf_RING_CS"/>
</dbReference>
<dbReference type="EnsemblPlants" id="AET3Gv20948500.20">
    <property type="protein sequence ID" value="AET3Gv20948500.20"/>
    <property type="gene ID" value="AET3Gv20948500"/>
</dbReference>
<dbReference type="GO" id="GO:0061630">
    <property type="term" value="F:ubiquitin protein ligase activity"/>
    <property type="evidence" value="ECO:0007669"/>
    <property type="project" value="InterPro"/>
</dbReference>
<dbReference type="Gene3D" id="3.30.40.10">
    <property type="entry name" value="Zinc/RING finger domain, C3HC4 (zinc finger)"/>
    <property type="match status" value="1"/>
</dbReference>
<keyword evidence="8" id="KW-1185">Reference proteome</keyword>
<dbReference type="PROSITE" id="PS00518">
    <property type="entry name" value="ZF_RING_1"/>
    <property type="match status" value="1"/>
</dbReference>
<reference evidence="8" key="1">
    <citation type="journal article" date="2014" name="Science">
        <title>Ancient hybridizations among the ancestral genomes of bread wheat.</title>
        <authorList>
            <consortium name="International Wheat Genome Sequencing Consortium,"/>
            <person name="Marcussen T."/>
            <person name="Sandve S.R."/>
            <person name="Heier L."/>
            <person name="Spannagl M."/>
            <person name="Pfeifer M."/>
            <person name="Jakobsen K.S."/>
            <person name="Wulff B.B."/>
            <person name="Steuernagel B."/>
            <person name="Mayer K.F."/>
            <person name="Olsen O.A."/>
        </authorList>
    </citation>
    <scope>NUCLEOTIDE SEQUENCE [LARGE SCALE GENOMIC DNA]</scope>
    <source>
        <strain evidence="8">cv. AL8/78</strain>
    </source>
</reference>
<feature type="compositionally biased region" description="Low complexity" evidence="5">
    <location>
        <begin position="1"/>
        <end position="19"/>
    </location>
</feature>
<name>A0A453GBI7_AEGTS</name>
<dbReference type="Pfam" id="PF13923">
    <property type="entry name" value="zf-C3HC4_2"/>
    <property type="match status" value="1"/>
</dbReference>
<feature type="domain" description="RING-type" evidence="6">
    <location>
        <begin position="280"/>
        <end position="318"/>
    </location>
</feature>
<reference evidence="7" key="5">
    <citation type="journal article" date="2021" name="G3 (Bethesda)">
        <title>Aegilops tauschii genome assembly Aet v5.0 features greater sequence contiguity and improved annotation.</title>
        <authorList>
            <person name="Wang L."/>
            <person name="Zhu T."/>
            <person name="Rodriguez J.C."/>
            <person name="Deal K.R."/>
            <person name="Dubcovsky J."/>
            <person name="McGuire P.E."/>
            <person name="Lux T."/>
            <person name="Spannagl M."/>
            <person name="Mayer K.F.X."/>
            <person name="Baldrich P."/>
            <person name="Meyers B.C."/>
            <person name="Huo N."/>
            <person name="Gu Y.Q."/>
            <person name="Zhou H."/>
            <person name="Devos K.M."/>
            <person name="Bennetzen J.L."/>
            <person name="Unver T."/>
            <person name="Budak H."/>
            <person name="Gulick P.J."/>
            <person name="Galiba G."/>
            <person name="Kalapos B."/>
            <person name="Nelson D.R."/>
            <person name="Li P."/>
            <person name="You F.M."/>
            <person name="Luo M.C."/>
            <person name="Dvorak J."/>
        </authorList>
    </citation>
    <scope>NUCLEOTIDE SEQUENCE [LARGE SCALE GENOMIC DNA]</scope>
    <source>
        <strain evidence="7">cv. AL8/78</strain>
    </source>
</reference>
<accession>A0A453GBI7</accession>
<dbReference type="InterPro" id="IPR013083">
    <property type="entry name" value="Znf_RING/FYVE/PHD"/>
</dbReference>